<accession>A0ABV6R1J8</accession>
<keyword evidence="1" id="KW-1133">Transmembrane helix</keyword>
<protein>
    <submittedName>
        <fullName evidence="2">Uncharacterized protein</fullName>
    </submittedName>
</protein>
<keyword evidence="3" id="KW-1185">Reference proteome</keyword>
<comment type="caution">
    <text evidence="2">The sequence shown here is derived from an EMBL/GenBank/DDBJ whole genome shotgun (WGS) entry which is preliminary data.</text>
</comment>
<gene>
    <name evidence="2" type="ORF">ACFFGE_06335</name>
</gene>
<feature type="transmembrane region" description="Helical" evidence="1">
    <location>
        <begin position="6"/>
        <end position="27"/>
    </location>
</feature>
<proteinExistence type="predicted"/>
<dbReference type="EMBL" id="JBHLSW010000004">
    <property type="protein sequence ID" value="MFC0633493.1"/>
    <property type="molecule type" value="Genomic_DNA"/>
</dbReference>
<evidence type="ECO:0000313" key="2">
    <source>
        <dbReference type="EMBL" id="MFC0633493.1"/>
    </source>
</evidence>
<name>A0ABV6R1J8_9CAUL</name>
<evidence type="ECO:0000256" key="1">
    <source>
        <dbReference type="SAM" id="Phobius"/>
    </source>
</evidence>
<reference evidence="2 3" key="1">
    <citation type="submission" date="2024-09" db="EMBL/GenBank/DDBJ databases">
        <authorList>
            <person name="Sun Q."/>
            <person name="Mori K."/>
        </authorList>
    </citation>
    <scope>NUCLEOTIDE SEQUENCE [LARGE SCALE GENOMIC DNA]</scope>
    <source>
        <strain evidence="2 3">NCAIM B.02621</strain>
    </source>
</reference>
<evidence type="ECO:0000313" key="3">
    <source>
        <dbReference type="Proteomes" id="UP001589906"/>
    </source>
</evidence>
<dbReference type="RefSeq" id="WP_376835408.1">
    <property type="nucleotide sequence ID" value="NZ_JBHLSW010000004.1"/>
</dbReference>
<keyword evidence="1" id="KW-0472">Membrane</keyword>
<organism evidence="2 3">
    <name type="scientific">Brevundimonas balnearis</name>
    <dbReference type="NCBI Taxonomy" id="1572858"/>
    <lineage>
        <taxon>Bacteria</taxon>
        <taxon>Pseudomonadati</taxon>
        <taxon>Pseudomonadota</taxon>
        <taxon>Alphaproteobacteria</taxon>
        <taxon>Caulobacterales</taxon>
        <taxon>Caulobacteraceae</taxon>
        <taxon>Brevundimonas</taxon>
    </lineage>
</organism>
<dbReference type="Proteomes" id="UP001589906">
    <property type="component" value="Unassembled WGS sequence"/>
</dbReference>
<sequence>MNYVEAWPWLLVVLGGPIALFIALAWSRTRAGRTNKRIDPATPGDDPSKGL</sequence>
<keyword evidence="1" id="KW-0812">Transmembrane</keyword>